<proteinExistence type="predicted"/>
<evidence type="ECO:0000313" key="2">
    <source>
        <dbReference type="Proteomes" id="UP000441336"/>
    </source>
</evidence>
<evidence type="ECO:0008006" key="3">
    <source>
        <dbReference type="Google" id="ProtNLM"/>
    </source>
</evidence>
<dbReference type="PANTHER" id="PTHR41368">
    <property type="entry name" value="PROTEIN YGHO"/>
    <property type="match status" value="1"/>
</dbReference>
<reference evidence="1 2" key="1">
    <citation type="submission" date="2019-12" db="EMBL/GenBank/DDBJ databases">
        <title>Hymenobacter sp. HMF4947 Genome sequencing and assembly.</title>
        <authorList>
            <person name="Kang H."/>
            <person name="Cha I."/>
            <person name="Kim H."/>
            <person name="Joh K."/>
        </authorList>
    </citation>
    <scope>NUCLEOTIDE SEQUENCE [LARGE SCALE GENOMIC DNA]</scope>
    <source>
        <strain evidence="1 2">HMF4947</strain>
    </source>
</reference>
<evidence type="ECO:0000313" key="1">
    <source>
        <dbReference type="EMBL" id="MVN76500.1"/>
    </source>
</evidence>
<dbReference type="InterPro" id="IPR016181">
    <property type="entry name" value="Acyl_CoA_acyltransferase"/>
</dbReference>
<dbReference type="RefSeq" id="WP_157564453.1">
    <property type="nucleotide sequence ID" value="NZ_WQKZ01000002.1"/>
</dbReference>
<dbReference type="Proteomes" id="UP000441336">
    <property type="component" value="Unassembled WGS sequence"/>
</dbReference>
<dbReference type="SUPFAM" id="SSF55729">
    <property type="entry name" value="Acyl-CoA N-acyltransferases (Nat)"/>
    <property type="match status" value="1"/>
</dbReference>
<dbReference type="EMBL" id="WQKZ01000002">
    <property type="protein sequence ID" value="MVN76500.1"/>
    <property type="molecule type" value="Genomic_DNA"/>
</dbReference>
<dbReference type="AlphaFoldDB" id="A0A7K1TDM3"/>
<dbReference type="InterPro" id="IPR039968">
    <property type="entry name" value="BcerS-like"/>
</dbReference>
<accession>A0A7K1TDM3</accession>
<protein>
    <recommendedName>
        <fullName evidence="3">GNAT family N-acetyltransferase</fullName>
    </recommendedName>
</protein>
<sequence length="391" mass="45249">MPLLEVQTARQQQQFCDLPHRLHRHAPAYIGPLDNEVDAVFDPAKNQLFAAGGVAQRWLLTTAQGEVSGRIAAFVNPLTSTATDASLPTGGVGFFECIDDQAAANQLFDVANQWLQARGMLAVDGPINFGDRDRFWGVLIDGFDHEPNYGMFWHPAYYQALFENYGFQLYFKQYTCHRPVHLPLHPSFHQKLASFEADGHYRFAYARKAEPEKMAQDFHHVYNLAWGRHAGVKPMTLEQARHLVQQMKPVLDERLLAFAYHNDQPVAFFLSLPELNQIFKHIGHRLNLLGKLRFVWQRWRYMKRTDKKLLGIIYGVIPDYQGKGVDQALLTWEQKRFIEAGYQNIEMNWIGDFNPRMLVTTRSIGAKTIKTHATYRKLFVDRPFERYPIIR</sequence>
<organism evidence="1 2">
    <name type="scientific">Hymenobacter ginkgonis</name>
    <dbReference type="NCBI Taxonomy" id="2682976"/>
    <lineage>
        <taxon>Bacteria</taxon>
        <taxon>Pseudomonadati</taxon>
        <taxon>Bacteroidota</taxon>
        <taxon>Cytophagia</taxon>
        <taxon>Cytophagales</taxon>
        <taxon>Hymenobacteraceae</taxon>
        <taxon>Hymenobacter</taxon>
    </lineage>
</organism>
<comment type="caution">
    <text evidence="1">The sequence shown here is derived from an EMBL/GenBank/DDBJ whole genome shotgun (WGS) entry which is preliminary data.</text>
</comment>
<dbReference type="PANTHER" id="PTHR41368:SF1">
    <property type="entry name" value="PROTEIN YGHO"/>
    <property type="match status" value="1"/>
</dbReference>
<dbReference type="Gene3D" id="3.40.630.30">
    <property type="match status" value="1"/>
</dbReference>
<gene>
    <name evidence="1" type="ORF">GO988_09205</name>
</gene>
<keyword evidence="2" id="KW-1185">Reference proteome</keyword>
<name>A0A7K1TDM3_9BACT</name>